<evidence type="ECO:0000313" key="1">
    <source>
        <dbReference type="EMBL" id="KAF5799739.1"/>
    </source>
</evidence>
<accession>A0A9K3INI8</accession>
<reference evidence="1" key="2">
    <citation type="submission" date="2020-06" db="EMBL/GenBank/DDBJ databases">
        <title>Helianthus annuus Genome sequencing and assembly Release 2.</title>
        <authorList>
            <person name="Gouzy J."/>
            <person name="Langlade N."/>
            <person name="Munos S."/>
        </authorList>
    </citation>
    <scope>NUCLEOTIDE SEQUENCE</scope>
    <source>
        <tissue evidence="1">Leaves</tissue>
    </source>
</reference>
<gene>
    <name evidence="1" type="ORF">HanXRQr2_Chr07g0308011</name>
</gene>
<sequence>MEDQTAKLEALKKVYAEMILNTAKEAAARAMASERKAVRVGYDLRNTKDEAVWMLVRFKEMIDVKVAVSV</sequence>
<dbReference type="AlphaFoldDB" id="A0A9K3INI8"/>
<organism evidence="1 2">
    <name type="scientific">Helianthus annuus</name>
    <name type="common">Common sunflower</name>
    <dbReference type="NCBI Taxonomy" id="4232"/>
    <lineage>
        <taxon>Eukaryota</taxon>
        <taxon>Viridiplantae</taxon>
        <taxon>Streptophyta</taxon>
        <taxon>Embryophyta</taxon>
        <taxon>Tracheophyta</taxon>
        <taxon>Spermatophyta</taxon>
        <taxon>Magnoliopsida</taxon>
        <taxon>eudicotyledons</taxon>
        <taxon>Gunneridae</taxon>
        <taxon>Pentapetalae</taxon>
        <taxon>asterids</taxon>
        <taxon>campanulids</taxon>
        <taxon>Asterales</taxon>
        <taxon>Asteraceae</taxon>
        <taxon>Asteroideae</taxon>
        <taxon>Heliantheae alliance</taxon>
        <taxon>Heliantheae</taxon>
        <taxon>Helianthus</taxon>
    </lineage>
</organism>
<comment type="caution">
    <text evidence="1">The sequence shown here is derived from an EMBL/GenBank/DDBJ whole genome shotgun (WGS) entry which is preliminary data.</text>
</comment>
<evidence type="ECO:0000313" key="2">
    <source>
        <dbReference type="Proteomes" id="UP000215914"/>
    </source>
</evidence>
<dbReference type="PANTHER" id="PTHR34778">
    <property type="entry name" value="OS02G0580700 PROTEIN"/>
    <property type="match status" value="1"/>
</dbReference>
<keyword evidence="2" id="KW-1185">Reference proteome</keyword>
<dbReference type="Proteomes" id="UP000215914">
    <property type="component" value="Unassembled WGS sequence"/>
</dbReference>
<dbReference type="EMBL" id="MNCJ02000322">
    <property type="protein sequence ID" value="KAF5799739.1"/>
    <property type="molecule type" value="Genomic_DNA"/>
</dbReference>
<dbReference type="Gramene" id="mRNA:HanXRQr2_Chr07g0308011">
    <property type="protein sequence ID" value="mRNA:HanXRQr2_Chr07g0308011"/>
    <property type="gene ID" value="HanXRQr2_Chr07g0308011"/>
</dbReference>
<protein>
    <submittedName>
        <fullName evidence="1">Uncharacterized protein</fullName>
    </submittedName>
</protein>
<reference evidence="1" key="1">
    <citation type="journal article" date="2017" name="Nature">
        <title>The sunflower genome provides insights into oil metabolism, flowering and Asterid evolution.</title>
        <authorList>
            <person name="Badouin H."/>
            <person name="Gouzy J."/>
            <person name="Grassa C.J."/>
            <person name="Murat F."/>
            <person name="Staton S.E."/>
            <person name="Cottret L."/>
            <person name="Lelandais-Briere C."/>
            <person name="Owens G.L."/>
            <person name="Carrere S."/>
            <person name="Mayjonade B."/>
            <person name="Legrand L."/>
            <person name="Gill N."/>
            <person name="Kane N.C."/>
            <person name="Bowers J.E."/>
            <person name="Hubner S."/>
            <person name="Bellec A."/>
            <person name="Berard A."/>
            <person name="Berges H."/>
            <person name="Blanchet N."/>
            <person name="Boniface M.C."/>
            <person name="Brunel D."/>
            <person name="Catrice O."/>
            <person name="Chaidir N."/>
            <person name="Claudel C."/>
            <person name="Donnadieu C."/>
            <person name="Faraut T."/>
            <person name="Fievet G."/>
            <person name="Helmstetter N."/>
            <person name="King M."/>
            <person name="Knapp S.J."/>
            <person name="Lai Z."/>
            <person name="Le Paslier M.C."/>
            <person name="Lippi Y."/>
            <person name="Lorenzon L."/>
            <person name="Mandel J.R."/>
            <person name="Marage G."/>
            <person name="Marchand G."/>
            <person name="Marquand E."/>
            <person name="Bret-Mestries E."/>
            <person name="Morien E."/>
            <person name="Nambeesan S."/>
            <person name="Nguyen T."/>
            <person name="Pegot-Espagnet P."/>
            <person name="Pouilly N."/>
            <person name="Raftis F."/>
            <person name="Sallet E."/>
            <person name="Schiex T."/>
            <person name="Thomas J."/>
            <person name="Vandecasteele C."/>
            <person name="Vares D."/>
            <person name="Vear F."/>
            <person name="Vautrin S."/>
            <person name="Crespi M."/>
            <person name="Mangin B."/>
            <person name="Burke J.M."/>
            <person name="Salse J."/>
            <person name="Munos S."/>
            <person name="Vincourt P."/>
            <person name="Rieseberg L.H."/>
            <person name="Langlade N.B."/>
        </authorList>
    </citation>
    <scope>NUCLEOTIDE SEQUENCE</scope>
    <source>
        <tissue evidence="1">Leaves</tissue>
    </source>
</reference>
<proteinExistence type="predicted"/>
<name>A0A9K3INI8_HELAN</name>
<dbReference type="PANTHER" id="PTHR34778:SF6">
    <property type="entry name" value="SHUGOSHIN C-TERMINAL DOMAIN-CONTAINING PROTEIN"/>
    <property type="match status" value="1"/>
</dbReference>